<accession>A0A6C0D0R5</accession>
<dbReference type="CDD" id="cd01285">
    <property type="entry name" value="nucleoside_deaminase"/>
    <property type="match status" value="1"/>
</dbReference>
<dbReference type="PANTHER" id="PTHR11079:SF161">
    <property type="entry name" value="CMP_DCMP-TYPE DEAMINASE DOMAIN-CONTAINING PROTEIN"/>
    <property type="match status" value="1"/>
</dbReference>
<feature type="domain" description="CMP/dCMP-type deaminase" evidence="1">
    <location>
        <begin position="85"/>
        <end position="232"/>
    </location>
</feature>
<dbReference type="PROSITE" id="PS51747">
    <property type="entry name" value="CYT_DCMP_DEAMINASES_2"/>
    <property type="match status" value="1"/>
</dbReference>
<dbReference type="EMBL" id="MN739512">
    <property type="protein sequence ID" value="QHT09489.1"/>
    <property type="molecule type" value="Genomic_DNA"/>
</dbReference>
<dbReference type="SUPFAM" id="SSF53927">
    <property type="entry name" value="Cytidine deaminase-like"/>
    <property type="match status" value="1"/>
</dbReference>
<reference evidence="2" key="1">
    <citation type="journal article" date="2020" name="Nature">
        <title>Giant virus diversity and host interactions through global metagenomics.</title>
        <authorList>
            <person name="Schulz F."/>
            <person name="Roux S."/>
            <person name="Paez-Espino D."/>
            <person name="Jungbluth S."/>
            <person name="Walsh D.A."/>
            <person name="Denef V.J."/>
            <person name="McMahon K.D."/>
            <person name="Konstantinidis K.T."/>
            <person name="Eloe-Fadrosh E.A."/>
            <person name="Kyrpides N.C."/>
            <person name="Woyke T."/>
        </authorList>
    </citation>
    <scope>NUCLEOTIDE SEQUENCE</scope>
    <source>
        <strain evidence="2">GVMAG-M-3300023174-102</strain>
    </source>
</reference>
<sequence>MSQNTQKGQFCVNYDTVTNINALPNTRNYPGTVPEKLPTKPLFGYIQPWNEYCPKCTLDDQKACKNVPCQTHNIKSGPIYNGIEVGCNPWMTMACEEALISVQNGGGPFGAVILRIDNDTGKVLEYWKNHNHVELWSDPTAHAEVTTIRVACSDLSRRLGKPVFDLSEIIDRNGKKSHCVIFSSAEPCPMCFSAIAWARITTLIFAATRFDAAQQGVDFSDEAIYDELKRSYKDRKLVKVYQASCKNSLDAFNLWARMKKVPY</sequence>
<dbReference type="PANTHER" id="PTHR11079">
    <property type="entry name" value="CYTOSINE DEAMINASE FAMILY MEMBER"/>
    <property type="match status" value="1"/>
</dbReference>
<evidence type="ECO:0000313" key="2">
    <source>
        <dbReference type="EMBL" id="QHT09489.1"/>
    </source>
</evidence>
<organism evidence="2">
    <name type="scientific">viral metagenome</name>
    <dbReference type="NCBI Taxonomy" id="1070528"/>
    <lineage>
        <taxon>unclassified sequences</taxon>
        <taxon>metagenomes</taxon>
        <taxon>organismal metagenomes</taxon>
    </lineage>
</organism>
<dbReference type="GO" id="GO:0006152">
    <property type="term" value="P:purine nucleoside catabolic process"/>
    <property type="evidence" value="ECO:0007669"/>
    <property type="project" value="TreeGrafter"/>
</dbReference>
<dbReference type="InterPro" id="IPR002125">
    <property type="entry name" value="CMP_dCMP_dom"/>
</dbReference>
<protein>
    <recommendedName>
        <fullName evidence="1">CMP/dCMP-type deaminase domain-containing protein</fullName>
    </recommendedName>
</protein>
<dbReference type="Pfam" id="PF00383">
    <property type="entry name" value="dCMP_cyt_deam_1"/>
    <property type="match status" value="1"/>
</dbReference>
<dbReference type="Gene3D" id="3.40.140.10">
    <property type="entry name" value="Cytidine Deaminase, domain 2"/>
    <property type="match status" value="1"/>
</dbReference>
<evidence type="ECO:0000259" key="1">
    <source>
        <dbReference type="PROSITE" id="PS51747"/>
    </source>
</evidence>
<name>A0A6C0D0R5_9ZZZZ</name>
<dbReference type="InterPro" id="IPR016193">
    <property type="entry name" value="Cytidine_deaminase-like"/>
</dbReference>
<dbReference type="GO" id="GO:0047974">
    <property type="term" value="F:guanosine deaminase activity"/>
    <property type="evidence" value="ECO:0007669"/>
    <property type="project" value="TreeGrafter"/>
</dbReference>
<proteinExistence type="predicted"/>
<dbReference type="AlphaFoldDB" id="A0A6C0D0R5"/>